<evidence type="ECO:0000313" key="1">
    <source>
        <dbReference type="EMBL" id="MBB3836019.1"/>
    </source>
</evidence>
<dbReference type="Proteomes" id="UP000541352">
    <property type="component" value="Unassembled WGS sequence"/>
</dbReference>
<reference evidence="1 2" key="1">
    <citation type="submission" date="2020-08" db="EMBL/GenBank/DDBJ databases">
        <title>Genomic Encyclopedia of Type Strains, Phase IV (KMG-IV): sequencing the most valuable type-strain genomes for metagenomic binning, comparative biology and taxonomic classification.</title>
        <authorList>
            <person name="Goeker M."/>
        </authorList>
    </citation>
    <scope>NUCLEOTIDE SEQUENCE [LARGE SCALE GENOMIC DNA]</scope>
    <source>
        <strain evidence="1 2">DSM 17976</strain>
    </source>
</reference>
<comment type="caution">
    <text evidence="1">The sequence shown here is derived from an EMBL/GenBank/DDBJ whole genome shotgun (WGS) entry which is preliminary data.</text>
</comment>
<protein>
    <recommendedName>
        <fullName evidence="3">Transposase family protein</fullName>
    </recommendedName>
</protein>
<keyword evidence="2" id="KW-1185">Reference proteome</keyword>
<proteinExistence type="predicted"/>
<evidence type="ECO:0000313" key="2">
    <source>
        <dbReference type="Proteomes" id="UP000541352"/>
    </source>
</evidence>
<dbReference type="AlphaFoldDB" id="A0A7W5ZFQ9"/>
<name>A0A7W5ZFQ9_9BACT</name>
<evidence type="ECO:0008006" key="3">
    <source>
        <dbReference type="Google" id="ProtNLM"/>
    </source>
</evidence>
<gene>
    <name evidence="1" type="ORF">FHS57_000001</name>
</gene>
<dbReference type="RefSeq" id="WP_183970825.1">
    <property type="nucleotide sequence ID" value="NZ_JACIBY010000001.1"/>
</dbReference>
<dbReference type="EMBL" id="JACIBY010000001">
    <property type="protein sequence ID" value="MBB3836019.1"/>
    <property type="molecule type" value="Genomic_DNA"/>
</dbReference>
<sequence>MESYLALVEYLLPDFILTYYELLKVESVSTVLHLYLQEKNYEAQYLSNKNLLSKGYLPEITIQDFPIRDKRVFLHIKRRRWLNTITGKVQQRDWNQVAQGTRMTQEFAAFLKQIHRYDPE</sequence>
<organism evidence="1 2">
    <name type="scientific">Runella defluvii</name>
    <dbReference type="NCBI Taxonomy" id="370973"/>
    <lineage>
        <taxon>Bacteria</taxon>
        <taxon>Pseudomonadati</taxon>
        <taxon>Bacteroidota</taxon>
        <taxon>Cytophagia</taxon>
        <taxon>Cytophagales</taxon>
        <taxon>Spirosomataceae</taxon>
        <taxon>Runella</taxon>
    </lineage>
</organism>
<accession>A0A7W5ZFQ9</accession>